<gene>
    <name evidence="1" type="ORF">AQJ46_43515</name>
</gene>
<evidence type="ECO:0000313" key="2">
    <source>
        <dbReference type="Proteomes" id="UP000053669"/>
    </source>
</evidence>
<proteinExistence type="predicted"/>
<sequence>MIWPFSKVWRLPFHTPPTVTFLVVSIGHPSEPLAPPSSCQRSAMYSLRLMGLHASAVDASAMAGTVPANEAARARARVASERRAVTVRTAVSPLGS</sequence>
<name>A0A117QWP2_9ACTN</name>
<dbReference type="Proteomes" id="UP000053669">
    <property type="component" value="Unassembled WGS sequence"/>
</dbReference>
<evidence type="ECO:0000313" key="1">
    <source>
        <dbReference type="EMBL" id="KUN58271.1"/>
    </source>
</evidence>
<comment type="caution">
    <text evidence="1">The sequence shown here is derived from an EMBL/GenBank/DDBJ whole genome shotgun (WGS) entry which is preliminary data.</text>
</comment>
<dbReference type="STRING" id="58343.AQJ46_43515"/>
<accession>A0A117QWP2</accession>
<protein>
    <submittedName>
        <fullName evidence="1">Uncharacterized protein</fullName>
    </submittedName>
</protein>
<reference evidence="1 2" key="1">
    <citation type="submission" date="2015-10" db="EMBL/GenBank/DDBJ databases">
        <title>Draft genome sequence of Streptomyces canus DSM 40017, type strain for the species Streptomyces canus.</title>
        <authorList>
            <person name="Ruckert C."/>
            <person name="Winkler A."/>
            <person name="Kalinowski J."/>
            <person name="Kampfer P."/>
            <person name="Glaeser S."/>
        </authorList>
    </citation>
    <scope>NUCLEOTIDE SEQUENCE [LARGE SCALE GENOMIC DNA]</scope>
    <source>
        <strain evidence="1 2">DSM 40017</strain>
    </source>
</reference>
<organism evidence="1 2">
    <name type="scientific">Streptomyces canus</name>
    <dbReference type="NCBI Taxonomy" id="58343"/>
    <lineage>
        <taxon>Bacteria</taxon>
        <taxon>Bacillati</taxon>
        <taxon>Actinomycetota</taxon>
        <taxon>Actinomycetes</taxon>
        <taxon>Kitasatosporales</taxon>
        <taxon>Streptomycetaceae</taxon>
        <taxon>Streptomyces</taxon>
        <taxon>Streptomyces aurantiacus group</taxon>
    </lineage>
</organism>
<dbReference type="AlphaFoldDB" id="A0A117QWP2"/>
<dbReference type="EMBL" id="LMWU01000062">
    <property type="protein sequence ID" value="KUN58271.1"/>
    <property type="molecule type" value="Genomic_DNA"/>
</dbReference>